<dbReference type="Proteomes" id="UP000008065">
    <property type="component" value="Unassembled WGS sequence"/>
</dbReference>
<evidence type="ECO:0000313" key="2">
    <source>
        <dbReference type="EMBL" id="EGO54509.1"/>
    </source>
</evidence>
<dbReference type="RefSeq" id="XP_009854460.1">
    <property type="nucleotide sequence ID" value="XM_009856158.1"/>
</dbReference>
<feature type="compositionally biased region" description="Polar residues" evidence="1">
    <location>
        <begin position="169"/>
        <end position="186"/>
    </location>
</feature>
<reference evidence="3" key="1">
    <citation type="journal article" date="2011" name="Genetics">
        <title>Massive changes in genome architecture accompany the transition to self-fertility in the filamentous fungus Neurospora tetrasperma.</title>
        <authorList>
            <person name="Ellison C.E."/>
            <person name="Stajich J.E."/>
            <person name="Jacobson D.J."/>
            <person name="Natvig D.O."/>
            <person name="Lapidus A."/>
            <person name="Foster B."/>
            <person name="Aerts A."/>
            <person name="Riley R."/>
            <person name="Lindquist E.A."/>
            <person name="Grigoriev I.V."/>
            <person name="Taylor J.W."/>
        </authorList>
    </citation>
    <scope>NUCLEOTIDE SEQUENCE [LARGE SCALE GENOMIC DNA]</scope>
    <source>
        <strain evidence="3">FGSC 2508 / P0657</strain>
    </source>
</reference>
<feature type="region of interest" description="Disordered" evidence="1">
    <location>
        <begin position="246"/>
        <end position="265"/>
    </location>
</feature>
<name>F8MXN8_NEUT8</name>
<organism evidence="2 3">
    <name type="scientific">Neurospora tetrasperma (strain FGSC 2508 / ATCC MYA-4615 / P0657)</name>
    <dbReference type="NCBI Taxonomy" id="510951"/>
    <lineage>
        <taxon>Eukaryota</taxon>
        <taxon>Fungi</taxon>
        <taxon>Dikarya</taxon>
        <taxon>Ascomycota</taxon>
        <taxon>Pezizomycotina</taxon>
        <taxon>Sordariomycetes</taxon>
        <taxon>Sordariomycetidae</taxon>
        <taxon>Sordariales</taxon>
        <taxon>Sordariaceae</taxon>
        <taxon>Neurospora</taxon>
    </lineage>
</organism>
<feature type="compositionally biased region" description="Pro residues" evidence="1">
    <location>
        <begin position="74"/>
        <end position="87"/>
    </location>
</feature>
<feature type="compositionally biased region" description="Basic and acidic residues" evidence="1">
    <location>
        <begin position="253"/>
        <end position="264"/>
    </location>
</feature>
<keyword evidence="3" id="KW-1185">Reference proteome</keyword>
<sequence length="331" mass="38567">MISRSNEMNRFRRCILSCCFDGGDDVPSPTQRRIPRHPQNQTAPLFQQAQYQKTQLRSQYHTEAQHREYGQTSPSPPRPKRPLPPSKSPVYQHHHMKNDHQPPARPITEWPAPNLNQRPGKISESLTFWWDDAVSQDSYPESPEIDFDPDLTPPPLYHRYPPKGEEQQQQHTFPKPFTVSTPATRRRNVPSSYDISYYFRNSPSVAIPWRPPTPPPSQPSSLPHYEDSSAVANWALGVEKGKWEEEVWEEETERDREEARHQDPRIVSGVSSLSYYSEVAHQHRRPVSDVSSVSSYYSEYRESRALTPIPEVRKWGDAKYEDARREESNWL</sequence>
<dbReference type="VEuPathDB" id="FungiDB:NEUTE1DRAFT_113003"/>
<dbReference type="HOGENOM" id="CLU_839615_0_0_1"/>
<protein>
    <submittedName>
        <fullName evidence="2">Uncharacterized protein</fullName>
    </submittedName>
</protein>
<feature type="region of interest" description="Disordered" evidence="1">
    <location>
        <begin position="137"/>
        <end position="186"/>
    </location>
</feature>
<dbReference type="EMBL" id="GL891307">
    <property type="protein sequence ID" value="EGO54509.1"/>
    <property type="molecule type" value="Genomic_DNA"/>
</dbReference>
<evidence type="ECO:0000313" key="3">
    <source>
        <dbReference type="Proteomes" id="UP000008065"/>
    </source>
</evidence>
<feature type="region of interest" description="Disordered" evidence="1">
    <location>
        <begin position="26"/>
        <end position="118"/>
    </location>
</feature>
<evidence type="ECO:0000256" key="1">
    <source>
        <dbReference type="SAM" id="MobiDB-lite"/>
    </source>
</evidence>
<feature type="compositionally biased region" description="Polar residues" evidence="1">
    <location>
        <begin position="38"/>
        <end position="62"/>
    </location>
</feature>
<dbReference type="KEGG" id="nte:NEUTE1DRAFT113003"/>
<accession>F8MXN8</accession>
<dbReference type="AlphaFoldDB" id="F8MXN8"/>
<gene>
    <name evidence="2" type="ORF">NEUTE1DRAFT_113003</name>
</gene>
<proteinExistence type="predicted"/>
<dbReference type="GeneID" id="20822650"/>